<protein>
    <recommendedName>
        <fullName evidence="3">Serine/threonine protein phosphatase PrpC</fullName>
    </recommendedName>
</protein>
<dbReference type="SUPFAM" id="SSF81606">
    <property type="entry name" value="PP2C-like"/>
    <property type="match status" value="1"/>
</dbReference>
<evidence type="ECO:0008006" key="3">
    <source>
        <dbReference type="Google" id="ProtNLM"/>
    </source>
</evidence>
<gene>
    <name evidence="1" type="ORF">C8N25_1133</name>
</gene>
<comment type="caution">
    <text evidence="1">The sequence shown here is derived from an EMBL/GenBank/DDBJ whole genome shotgun (WGS) entry which is preliminary data.</text>
</comment>
<name>A0A3E0DS50_9BACT</name>
<evidence type="ECO:0000313" key="2">
    <source>
        <dbReference type="Proteomes" id="UP000256405"/>
    </source>
</evidence>
<organism evidence="1 2">
    <name type="scientific">Algoriphagus antarcticus</name>
    <dbReference type="NCBI Taxonomy" id="238540"/>
    <lineage>
        <taxon>Bacteria</taxon>
        <taxon>Pseudomonadati</taxon>
        <taxon>Bacteroidota</taxon>
        <taxon>Cytophagia</taxon>
        <taxon>Cytophagales</taxon>
        <taxon>Cyclobacteriaceae</taxon>
        <taxon>Algoriphagus</taxon>
    </lineage>
</organism>
<dbReference type="EMBL" id="QUNF01000013">
    <property type="protein sequence ID" value="REG85316.1"/>
    <property type="molecule type" value="Genomic_DNA"/>
</dbReference>
<evidence type="ECO:0000313" key="1">
    <source>
        <dbReference type="EMBL" id="REG85316.1"/>
    </source>
</evidence>
<dbReference type="Proteomes" id="UP000256405">
    <property type="component" value="Unassembled WGS sequence"/>
</dbReference>
<sequence>MNYFATSTKGVSKNQDSSESTHNGLVLCDGIGSLSGSGIVSSTVCELFINELINHYGGFDDQKIVNEISEQIKRMKDEGGTTLIYCRELNEDSVRIGYLGNGGISGLRGDFYYEKLGEKVNLYTHLMLPHVDRTGALTRHISTNSFANTFQISTLDLTLNSECGDILIFFTDGLGSIETQFIADVDENGIWRSELDLFHEILFALHENLQTKCDREVRNDGLKMMLDNKCKEFKDQGSLEDDISIGLLVTEKVFDYYLSKESGND</sequence>
<dbReference type="InterPro" id="IPR036457">
    <property type="entry name" value="PPM-type-like_dom_sf"/>
</dbReference>
<dbReference type="Gene3D" id="3.60.40.10">
    <property type="entry name" value="PPM-type phosphatase domain"/>
    <property type="match status" value="1"/>
</dbReference>
<keyword evidence="2" id="KW-1185">Reference proteome</keyword>
<dbReference type="OrthoDB" id="1424329at2"/>
<accession>A0A3E0DS50</accession>
<reference evidence="1 2" key="1">
    <citation type="submission" date="2018-08" db="EMBL/GenBank/DDBJ databases">
        <title>Genomic Encyclopedia of Archaeal and Bacterial Type Strains, Phase II (KMG-II): from individual species to whole genera.</title>
        <authorList>
            <person name="Goeker M."/>
        </authorList>
    </citation>
    <scope>NUCLEOTIDE SEQUENCE [LARGE SCALE GENOMIC DNA]</scope>
    <source>
        <strain evidence="1 2">DSM 15986</strain>
    </source>
</reference>
<proteinExistence type="predicted"/>
<dbReference type="AlphaFoldDB" id="A0A3E0DS50"/>
<dbReference type="RefSeq" id="WP_086543821.1">
    <property type="nucleotide sequence ID" value="NZ_MSSW01000093.1"/>
</dbReference>